<dbReference type="GeneID" id="20079816"/>
<evidence type="ECO:0000256" key="2">
    <source>
        <dbReference type="ARBA" id="ARBA00023136"/>
    </source>
</evidence>
<evidence type="ECO:0000256" key="4">
    <source>
        <dbReference type="ARBA" id="ARBA00046271"/>
    </source>
</evidence>
<dbReference type="EMBL" id="KI913955">
    <property type="protein sequence ID" value="ETW06538.1"/>
    <property type="molecule type" value="Genomic_DNA"/>
</dbReference>
<dbReference type="GO" id="GO:0016559">
    <property type="term" value="P:peroxisome fission"/>
    <property type="evidence" value="ECO:0007669"/>
    <property type="project" value="InterPro"/>
</dbReference>
<dbReference type="GO" id="GO:0005778">
    <property type="term" value="C:peroxisomal membrane"/>
    <property type="evidence" value="ECO:0007669"/>
    <property type="project" value="UniProtKB-SubCell"/>
</dbReference>
<dbReference type="STRING" id="157072.A0A024ULQ2"/>
<dbReference type="PANTHER" id="PTHR12652">
    <property type="entry name" value="PEROXISOMAL BIOGENESIS FACTOR 11"/>
    <property type="match status" value="1"/>
</dbReference>
<keyword evidence="2" id="KW-0472">Membrane</keyword>
<dbReference type="PANTHER" id="PTHR12652:SF25">
    <property type="entry name" value="MICROBODY (PEROXISOME) PROLIFERATION PROTEIN PEROXIN 11C (EUROFUNG)"/>
    <property type="match status" value="1"/>
</dbReference>
<organism evidence="5">
    <name type="scientific">Aphanomyces invadans</name>
    <dbReference type="NCBI Taxonomy" id="157072"/>
    <lineage>
        <taxon>Eukaryota</taxon>
        <taxon>Sar</taxon>
        <taxon>Stramenopiles</taxon>
        <taxon>Oomycota</taxon>
        <taxon>Saprolegniomycetes</taxon>
        <taxon>Saprolegniales</taxon>
        <taxon>Verrucalvaceae</taxon>
        <taxon>Aphanomyces</taxon>
    </lineage>
</organism>
<dbReference type="AlphaFoldDB" id="A0A024ULQ2"/>
<protein>
    <submittedName>
        <fullName evidence="5">Uncharacterized protein</fullName>
    </submittedName>
</protein>
<dbReference type="eggNOG" id="ENOG502RZ56">
    <property type="taxonomic scope" value="Eukaryota"/>
</dbReference>
<evidence type="ECO:0000256" key="1">
    <source>
        <dbReference type="ARBA" id="ARBA00022593"/>
    </source>
</evidence>
<gene>
    <name evidence="5" type="ORF">H310_02766</name>
</gene>
<accession>A0A024ULQ2</accession>
<keyword evidence="3" id="KW-0576">Peroxisome</keyword>
<dbReference type="Pfam" id="PF05648">
    <property type="entry name" value="PEX11"/>
    <property type="match status" value="1"/>
</dbReference>
<comment type="subcellular location">
    <subcellularLocation>
        <location evidence="4">Peroxisome membrane</location>
    </subcellularLocation>
</comment>
<evidence type="ECO:0000313" key="5">
    <source>
        <dbReference type="EMBL" id="ETW06538.1"/>
    </source>
</evidence>
<proteinExistence type="predicted"/>
<dbReference type="OrthoDB" id="10005898at2759"/>
<sequence length="243" mass="27355">MGDAGGGRTADSLVKIVGYTSSTYKADKVSKSIGYGFAFLARVIELYAKKPTRHSQGLSAVAGQIAYARYVTRFTGIFECLEALKNGSWVGADDNDHLKRVVTLQVYSMLLYYPLEHASFVGFVAPKWFPSLDASKCSRQSCMAWGAYVALDLYVNHARLSILAERERQLLDKKSDVPDVERKAKLAIIEQTRWNIRVNQFRNMLFLPLCIHWSTEKGIMPEVLTQFLAFAEAVVGTWQTWPQ</sequence>
<keyword evidence="1" id="KW-0962">Peroxisome biogenesis</keyword>
<dbReference type="InterPro" id="IPR008733">
    <property type="entry name" value="PEX11"/>
</dbReference>
<dbReference type="VEuPathDB" id="FungiDB:H310_02766"/>
<reference evidence="5" key="1">
    <citation type="submission" date="2013-12" db="EMBL/GenBank/DDBJ databases">
        <title>The Genome Sequence of Aphanomyces invadans NJM9701.</title>
        <authorList>
            <consortium name="The Broad Institute Genomics Platform"/>
            <person name="Russ C."/>
            <person name="Tyler B."/>
            <person name="van West P."/>
            <person name="Dieguez-Uribeondo J."/>
            <person name="Young S.K."/>
            <person name="Zeng Q."/>
            <person name="Gargeya S."/>
            <person name="Fitzgerald M."/>
            <person name="Abouelleil A."/>
            <person name="Alvarado L."/>
            <person name="Chapman S.B."/>
            <person name="Gainer-Dewar J."/>
            <person name="Goldberg J."/>
            <person name="Griggs A."/>
            <person name="Gujja S."/>
            <person name="Hansen M."/>
            <person name="Howarth C."/>
            <person name="Imamovic A."/>
            <person name="Ireland A."/>
            <person name="Larimer J."/>
            <person name="McCowan C."/>
            <person name="Murphy C."/>
            <person name="Pearson M."/>
            <person name="Poon T.W."/>
            <person name="Priest M."/>
            <person name="Roberts A."/>
            <person name="Saif S."/>
            <person name="Shea T."/>
            <person name="Sykes S."/>
            <person name="Wortman J."/>
            <person name="Nusbaum C."/>
            <person name="Birren B."/>
        </authorList>
    </citation>
    <scope>NUCLEOTIDE SEQUENCE [LARGE SCALE GENOMIC DNA]</scope>
    <source>
        <strain evidence="5">NJM9701</strain>
    </source>
</reference>
<name>A0A024ULQ2_9STRA</name>
<dbReference type="RefSeq" id="XP_008864613.1">
    <property type="nucleotide sequence ID" value="XM_008866391.1"/>
</dbReference>
<evidence type="ECO:0000256" key="3">
    <source>
        <dbReference type="ARBA" id="ARBA00023140"/>
    </source>
</evidence>